<dbReference type="AlphaFoldDB" id="S8DVK3"/>
<evidence type="ECO:0000259" key="1">
    <source>
        <dbReference type="Pfam" id="PF20411"/>
    </source>
</evidence>
<proteinExistence type="predicted"/>
<dbReference type="InParanoid" id="S8DVK3"/>
<dbReference type="Pfam" id="PF20411">
    <property type="entry name" value="DUF6697"/>
    <property type="match status" value="1"/>
</dbReference>
<organism evidence="2 3">
    <name type="scientific">Fomitopsis schrenkii</name>
    <name type="common">Brown rot fungus</name>
    <dbReference type="NCBI Taxonomy" id="2126942"/>
    <lineage>
        <taxon>Eukaryota</taxon>
        <taxon>Fungi</taxon>
        <taxon>Dikarya</taxon>
        <taxon>Basidiomycota</taxon>
        <taxon>Agaricomycotina</taxon>
        <taxon>Agaricomycetes</taxon>
        <taxon>Polyporales</taxon>
        <taxon>Fomitopsis</taxon>
    </lineage>
</organism>
<dbReference type="InterPro" id="IPR046520">
    <property type="entry name" value="DUF6697"/>
</dbReference>
<evidence type="ECO:0000313" key="3">
    <source>
        <dbReference type="Proteomes" id="UP000015241"/>
    </source>
</evidence>
<evidence type="ECO:0000313" key="2">
    <source>
        <dbReference type="EMBL" id="EPS95198.1"/>
    </source>
</evidence>
<sequence length="95" mass="10840">MRRKPEFLEPKEFVGGFSGLWFYFGTYSVDGEPSYLSGDEFMRLPEEAKKNVVSEYIERTGLVLGKEATEKLRAEFMAGVKKAANHQSGYYEEAI</sequence>
<reference evidence="2 3" key="1">
    <citation type="journal article" date="2012" name="Science">
        <title>The Paleozoic origin of enzymatic lignin decomposition reconstructed from 31 fungal genomes.</title>
        <authorList>
            <person name="Floudas D."/>
            <person name="Binder M."/>
            <person name="Riley R."/>
            <person name="Barry K."/>
            <person name="Blanchette R.A."/>
            <person name="Henrissat B."/>
            <person name="Martinez A.T."/>
            <person name="Otillar R."/>
            <person name="Spatafora J.W."/>
            <person name="Yadav J.S."/>
            <person name="Aerts A."/>
            <person name="Benoit I."/>
            <person name="Boyd A."/>
            <person name="Carlson A."/>
            <person name="Copeland A."/>
            <person name="Coutinho P.M."/>
            <person name="de Vries R.P."/>
            <person name="Ferreira P."/>
            <person name="Findley K."/>
            <person name="Foster B."/>
            <person name="Gaskell J."/>
            <person name="Glotzer D."/>
            <person name="Gorecki P."/>
            <person name="Heitman J."/>
            <person name="Hesse C."/>
            <person name="Hori C."/>
            <person name="Igarashi K."/>
            <person name="Jurgens J.A."/>
            <person name="Kallen N."/>
            <person name="Kersten P."/>
            <person name="Kohler A."/>
            <person name="Kuees U."/>
            <person name="Kumar T.K.A."/>
            <person name="Kuo A."/>
            <person name="LaButti K."/>
            <person name="Larrondo L.F."/>
            <person name="Lindquist E."/>
            <person name="Ling A."/>
            <person name="Lombard V."/>
            <person name="Lucas S."/>
            <person name="Lundell T."/>
            <person name="Martin R."/>
            <person name="McLaughlin D.J."/>
            <person name="Morgenstern I."/>
            <person name="Morin E."/>
            <person name="Murat C."/>
            <person name="Nagy L.G."/>
            <person name="Nolan M."/>
            <person name="Ohm R.A."/>
            <person name="Patyshakuliyeva A."/>
            <person name="Rokas A."/>
            <person name="Ruiz-Duenas F.J."/>
            <person name="Sabat G."/>
            <person name="Salamov A."/>
            <person name="Samejima M."/>
            <person name="Schmutz J."/>
            <person name="Slot J.C."/>
            <person name="St John F."/>
            <person name="Stenlid J."/>
            <person name="Sun H."/>
            <person name="Sun S."/>
            <person name="Syed K."/>
            <person name="Tsang A."/>
            <person name="Wiebenga A."/>
            <person name="Young D."/>
            <person name="Pisabarro A."/>
            <person name="Eastwood D.C."/>
            <person name="Martin F."/>
            <person name="Cullen D."/>
            <person name="Grigoriev I.V."/>
            <person name="Hibbett D.S."/>
        </authorList>
    </citation>
    <scope>NUCLEOTIDE SEQUENCE</scope>
    <source>
        <strain evidence="3">FP-58527</strain>
    </source>
</reference>
<dbReference type="Proteomes" id="UP000015241">
    <property type="component" value="Unassembled WGS sequence"/>
</dbReference>
<feature type="domain" description="DUF6697" evidence="1">
    <location>
        <begin position="11"/>
        <end position="71"/>
    </location>
</feature>
<protein>
    <recommendedName>
        <fullName evidence="1">DUF6697 domain-containing protein</fullName>
    </recommendedName>
</protein>
<dbReference type="HOGENOM" id="CLU_2372840_0_0_1"/>
<keyword evidence="3" id="KW-1185">Reference proteome</keyword>
<accession>S8DVK3</accession>
<name>S8DVK3_FOMSC</name>
<dbReference type="EMBL" id="KE504212">
    <property type="protein sequence ID" value="EPS95198.1"/>
    <property type="molecule type" value="Genomic_DNA"/>
</dbReference>
<gene>
    <name evidence="2" type="ORF">FOMPIDRAFT_87457</name>
</gene>